<evidence type="ECO:0000313" key="1">
    <source>
        <dbReference type="EMBL" id="QIP36593.1"/>
    </source>
</evidence>
<organism evidence="1 2">
    <name type="scientific">Komagataeibacter rhaeticus</name>
    <dbReference type="NCBI Taxonomy" id="215221"/>
    <lineage>
        <taxon>Bacteria</taxon>
        <taxon>Pseudomonadati</taxon>
        <taxon>Pseudomonadota</taxon>
        <taxon>Alphaproteobacteria</taxon>
        <taxon>Acetobacterales</taxon>
        <taxon>Acetobacteraceae</taxon>
        <taxon>Komagataeibacter</taxon>
    </lineage>
</organism>
<name>A0A858JRN5_9PROT</name>
<keyword evidence="2" id="KW-1185">Reference proteome</keyword>
<accession>A0A858JRN5</accession>
<reference evidence="1 2" key="1">
    <citation type="submission" date="2020-03" db="EMBL/GenBank/DDBJ databases">
        <title>Isolation of cellulose-producing strains, genome characterization and application of the synthesized cellulose films as an economical and sustainable material for piezoelectric sensor construction.</title>
        <authorList>
            <person name="Mangayil R.K."/>
        </authorList>
    </citation>
    <scope>NUCLEOTIDE SEQUENCE [LARGE SCALE GENOMIC DNA]</scope>
    <source>
        <strain evidence="1 2">ENS 9a1a</strain>
    </source>
</reference>
<dbReference type="GeneID" id="85023471"/>
<dbReference type="EMBL" id="CP050139">
    <property type="protein sequence ID" value="QIP36593.1"/>
    <property type="molecule type" value="Genomic_DNA"/>
</dbReference>
<gene>
    <name evidence="1" type="ORF">GWK63_14960</name>
</gene>
<dbReference type="AlphaFoldDB" id="A0A858JRN5"/>
<dbReference type="Proteomes" id="UP000502533">
    <property type="component" value="Chromosome"/>
</dbReference>
<dbReference type="KEGG" id="kre:GWK63_14960"/>
<evidence type="ECO:0000313" key="2">
    <source>
        <dbReference type="Proteomes" id="UP000502533"/>
    </source>
</evidence>
<protein>
    <submittedName>
        <fullName evidence="1">Uncharacterized protein</fullName>
    </submittedName>
</protein>
<dbReference type="RefSeq" id="WP_139064298.1">
    <property type="nucleotide sequence ID" value="NZ_CP050139.1"/>
</dbReference>
<sequence>MRLYTTTSAEDEAKGLSLNGAVIKRPDGAIARHVKPFGNVDIILTDDIQHLAQALYVSIGNYYHLRHIVGSVAHAVNFLQKSIEERLKQVEQVIESGLEQVEKRNLCDIKSKLSAIIDILRVVENFTQQKAQEILLSQMSTLFMYMNSVDNHYETIWQNLPDDSTKHIDILRQVFLFSTIKARLYFLLGNPSQAISVLKKSSENITSQATQLLQRWTVDVKLTLPDKNSADRLFQAMFEIDGISPFDRLYQSNHAMPQIPPTMEIIKLPVTECTQCEPKNSITPQK</sequence>
<proteinExistence type="predicted"/>